<protein>
    <submittedName>
        <fullName evidence="5">Uncharacterized protein LOC106156126</fullName>
    </submittedName>
</protein>
<dbReference type="KEGG" id="lak:106156126"/>
<dbReference type="Proteomes" id="UP000085678">
    <property type="component" value="Unplaced"/>
</dbReference>
<feature type="compositionally biased region" description="Low complexity" evidence="1">
    <location>
        <begin position="138"/>
        <end position="155"/>
    </location>
</feature>
<feature type="domain" description="Ig-like" evidence="3">
    <location>
        <begin position="19"/>
        <end position="128"/>
    </location>
</feature>
<dbReference type="InterPro" id="IPR007110">
    <property type="entry name" value="Ig-like_dom"/>
</dbReference>
<keyword evidence="2" id="KW-0732">Signal</keyword>
<feature type="region of interest" description="Disordered" evidence="1">
    <location>
        <begin position="132"/>
        <end position="161"/>
    </location>
</feature>
<organism evidence="4 5">
    <name type="scientific">Lingula anatina</name>
    <name type="common">Brachiopod</name>
    <name type="synonym">Lingula unguis</name>
    <dbReference type="NCBI Taxonomy" id="7574"/>
    <lineage>
        <taxon>Eukaryota</taxon>
        <taxon>Metazoa</taxon>
        <taxon>Spiralia</taxon>
        <taxon>Lophotrochozoa</taxon>
        <taxon>Brachiopoda</taxon>
        <taxon>Linguliformea</taxon>
        <taxon>Lingulata</taxon>
        <taxon>Lingulida</taxon>
        <taxon>Linguloidea</taxon>
        <taxon>Lingulidae</taxon>
        <taxon>Lingula</taxon>
    </lineage>
</organism>
<dbReference type="InterPro" id="IPR013783">
    <property type="entry name" value="Ig-like_fold"/>
</dbReference>
<keyword evidence="4" id="KW-1185">Reference proteome</keyword>
<evidence type="ECO:0000313" key="5">
    <source>
        <dbReference type="RefSeq" id="XP_013386689.1"/>
    </source>
</evidence>
<dbReference type="Gene3D" id="2.60.40.10">
    <property type="entry name" value="Immunoglobulins"/>
    <property type="match status" value="1"/>
</dbReference>
<dbReference type="SMART" id="SM00409">
    <property type="entry name" value="IG"/>
    <property type="match status" value="1"/>
</dbReference>
<reference evidence="5" key="1">
    <citation type="submission" date="2025-08" db="UniProtKB">
        <authorList>
            <consortium name="RefSeq"/>
        </authorList>
    </citation>
    <scope>IDENTIFICATION</scope>
    <source>
        <tissue evidence="5">Gonads</tissue>
    </source>
</reference>
<feature type="signal peptide" evidence="2">
    <location>
        <begin position="1"/>
        <end position="24"/>
    </location>
</feature>
<evidence type="ECO:0000259" key="3">
    <source>
        <dbReference type="PROSITE" id="PS50835"/>
    </source>
</evidence>
<dbReference type="InterPro" id="IPR036179">
    <property type="entry name" value="Ig-like_dom_sf"/>
</dbReference>
<name>A0A1S3HNS9_LINAN</name>
<dbReference type="PROSITE" id="PS50835">
    <property type="entry name" value="IG_LIKE"/>
    <property type="match status" value="1"/>
</dbReference>
<evidence type="ECO:0000256" key="1">
    <source>
        <dbReference type="SAM" id="MobiDB-lite"/>
    </source>
</evidence>
<accession>A0A1S3HNS9</accession>
<dbReference type="Pfam" id="PF13927">
    <property type="entry name" value="Ig_3"/>
    <property type="match status" value="1"/>
</dbReference>
<feature type="chain" id="PRO_5010168113" evidence="2">
    <location>
        <begin position="25"/>
        <end position="190"/>
    </location>
</feature>
<dbReference type="SUPFAM" id="SSF48726">
    <property type="entry name" value="Immunoglobulin"/>
    <property type="match status" value="1"/>
</dbReference>
<dbReference type="InterPro" id="IPR003599">
    <property type="entry name" value="Ig_sub"/>
</dbReference>
<dbReference type="AlphaFoldDB" id="A0A1S3HNS9"/>
<sequence>MERTRIVLLTLISVLAVVPHTAHAQTVKIAAIPGLRVVSGSSFNLTCAVSNHNFTAGNQIYWKFNGEAVVDTQSHKIADKFKDRFGILNGNNVQILTRTEASTDDAGTYECELKDQDNSLGRDTISLQVADSFSSNAPPSTTKPSTTSKTSTSTPKTDRNISAASSIKNNGLWCALMTWTCFLMTLRKYM</sequence>
<dbReference type="RefSeq" id="XP_013386689.1">
    <property type="nucleotide sequence ID" value="XM_013531235.2"/>
</dbReference>
<evidence type="ECO:0000256" key="2">
    <source>
        <dbReference type="SAM" id="SignalP"/>
    </source>
</evidence>
<dbReference type="InParanoid" id="A0A1S3HNS9"/>
<proteinExistence type="predicted"/>
<evidence type="ECO:0000313" key="4">
    <source>
        <dbReference type="Proteomes" id="UP000085678"/>
    </source>
</evidence>
<dbReference type="GeneID" id="106156126"/>
<gene>
    <name evidence="5" type="primary">LOC106156126</name>
</gene>